<organism evidence="2">
    <name type="scientific">marine metagenome</name>
    <dbReference type="NCBI Taxonomy" id="408172"/>
    <lineage>
        <taxon>unclassified sequences</taxon>
        <taxon>metagenomes</taxon>
        <taxon>ecological metagenomes</taxon>
    </lineage>
</organism>
<proteinExistence type="predicted"/>
<dbReference type="AlphaFoldDB" id="A0A382YFR8"/>
<sequence length="75" mass="8667">MEQVLTAVYITMFIMMGSALFVFFWEAMDSGKEKKWKIDLGEKMHQEIVDFLGSDNNDEIKAFVGKVVGTYLKEH</sequence>
<feature type="transmembrane region" description="Helical" evidence="1">
    <location>
        <begin position="6"/>
        <end position="25"/>
    </location>
</feature>
<reference evidence="2" key="1">
    <citation type="submission" date="2018-05" db="EMBL/GenBank/DDBJ databases">
        <authorList>
            <person name="Lanie J.A."/>
            <person name="Ng W.-L."/>
            <person name="Kazmierczak K.M."/>
            <person name="Andrzejewski T.M."/>
            <person name="Davidsen T.M."/>
            <person name="Wayne K.J."/>
            <person name="Tettelin H."/>
            <person name="Glass J.I."/>
            <person name="Rusch D."/>
            <person name="Podicherti R."/>
            <person name="Tsui H.-C.T."/>
            <person name="Winkler M.E."/>
        </authorList>
    </citation>
    <scope>NUCLEOTIDE SEQUENCE</scope>
</reference>
<gene>
    <name evidence="2" type="ORF">METZ01_LOCUS434918</name>
</gene>
<keyword evidence="1" id="KW-0472">Membrane</keyword>
<keyword evidence="1" id="KW-0812">Transmembrane</keyword>
<name>A0A382YFR8_9ZZZZ</name>
<evidence type="ECO:0000256" key="1">
    <source>
        <dbReference type="SAM" id="Phobius"/>
    </source>
</evidence>
<dbReference type="EMBL" id="UINC01175437">
    <property type="protein sequence ID" value="SVD82064.1"/>
    <property type="molecule type" value="Genomic_DNA"/>
</dbReference>
<evidence type="ECO:0000313" key="2">
    <source>
        <dbReference type="EMBL" id="SVD82064.1"/>
    </source>
</evidence>
<accession>A0A382YFR8</accession>
<keyword evidence="1" id="KW-1133">Transmembrane helix</keyword>
<protein>
    <submittedName>
        <fullName evidence="2">Uncharacterized protein</fullName>
    </submittedName>
</protein>